<dbReference type="EMBL" id="KY684103">
    <property type="protein sequence ID" value="ARF10196.1"/>
    <property type="molecule type" value="Genomic_DNA"/>
</dbReference>
<keyword evidence="1" id="KW-0862">Zinc</keyword>
<dbReference type="PROSITE" id="PS50089">
    <property type="entry name" value="ZF_RING_2"/>
    <property type="match status" value="1"/>
</dbReference>
<evidence type="ECO:0000256" key="1">
    <source>
        <dbReference type="PROSITE-ProRule" id="PRU00175"/>
    </source>
</evidence>
<proteinExistence type="predicted"/>
<keyword evidence="1" id="KW-0863">Zinc-finger</keyword>
<feature type="domain" description="RING-type" evidence="2">
    <location>
        <begin position="187"/>
        <end position="226"/>
    </location>
</feature>
<accession>A0A1V0SEQ4</accession>
<dbReference type="SUPFAM" id="SSF57850">
    <property type="entry name" value="RING/U-box"/>
    <property type="match status" value="1"/>
</dbReference>
<evidence type="ECO:0000313" key="3">
    <source>
        <dbReference type="EMBL" id="ARF10196.1"/>
    </source>
</evidence>
<gene>
    <name evidence="3" type="ORF">Hokovirus_1_75</name>
</gene>
<name>A0A1V0SEQ4_9VIRU</name>
<organism evidence="3">
    <name type="scientific">Hokovirus HKV1</name>
    <dbReference type="NCBI Taxonomy" id="1977638"/>
    <lineage>
        <taxon>Viruses</taxon>
        <taxon>Varidnaviria</taxon>
        <taxon>Bamfordvirae</taxon>
        <taxon>Nucleocytoviricota</taxon>
        <taxon>Megaviricetes</taxon>
        <taxon>Imitervirales</taxon>
        <taxon>Mimiviridae</taxon>
        <taxon>Klosneuvirinae</taxon>
        <taxon>Hokovirus</taxon>
    </lineage>
</organism>
<evidence type="ECO:0000259" key="2">
    <source>
        <dbReference type="PROSITE" id="PS50089"/>
    </source>
</evidence>
<dbReference type="GO" id="GO:0008270">
    <property type="term" value="F:zinc ion binding"/>
    <property type="evidence" value="ECO:0007669"/>
    <property type="project" value="UniProtKB-KW"/>
</dbReference>
<protein>
    <recommendedName>
        <fullName evidence="2">RING-type domain-containing protein</fullName>
    </recommendedName>
</protein>
<sequence length="313" mass="36481">MSINYSSILNEIDELPKQLNFNTITCSLCSRIVDLPKYIDKNHICNNSYCERCINTLHNKCFDCFMPISNFFNRCVYSEVKPIKYQEYNIINDNIKEKINKSTEEYNKGSDIELECDICRNSFFKDNDMDVYHTCTTVYCMKCSKLVNNNCGVCDKNIYVKKKNLTSYHLDIINDTKDEIKLEELECNICYDTFIKDPDIIVKHPCSITYCEKCTKLCSNFCKVCKRIISEKIVKHDHLALKKKQYLNTYLCPRSLVDHSDYDQNKNWNVTGGSLDYSFIGSIKYKPIGTEISLSRQVGNTIDYASYLSSFRV</sequence>
<keyword evidence="1" id="KW-0479">Metal-binding</keyword>
<dbReference type="InterPro" id="IPR001841">
    <property type="entry name" value="Znf_RING"/>
</dbReference>
<reference evidence="3" key="1">
    <citation type="journal article" date="2017" name="Science">
        <title>Giant viruses with an expanded complement of translation system components.</title>
        <authorList>
            <person name="Schulz F."/>
            <person name="Yutin N."/>
            <person name="Ivanova N.N."/>
            <person name="Ortega D.R."/>
            <person name="Lee T.K."/>
            <person name="Vierheilig J."/>
            <person name="Daims H."/>
            <person name="Horn M."/>
            <person name="Wagner M."/>
            <person name="Jensen G.J."/>
            <person name="Kyrpides N.C."/>
            <person name="Koonin E.V."/>
            <person name="Woyke T."/>
        </authorList>
    </citation>
    <scope>NUCLEOTIDE SEQUENCE</scope>
    <source>
        <strain evidence="3">HKV1</strain>
    </source>
</reference>